<reference evidence="2 3" key="1">
    <citation type="submission" date="2024-10" db="EMBL/GenBank/DDBJ databases">
        <title>Updated reference genomes for cyclostephanoid diatoms.</title>
        <authorList>
            <person name="Roberts W.R."/>
            <person name="Alverson A.J."/>
        </authorList>
    </citation>
    <scope>NUCLEOTIDE SEQUENCE [LARGE SCALE GENOMIC DNA]</scope>
    <source>
        <strain evidence="2 3">AJA232-27</strain>
    </source>
</reference>
<accession>A0ABD3MV50</accession>
<dbReference type="Proteomes" id="UP001530293">
    <property type="component" value="Unassembled WGS sequence"/>
</dbReference>
<evidence type="ECO:0008006" key="4">
    <source>
        <dbReference type="Google" id="ProtNLM"/>
    </source>
</evidence>
<proteinExistence type="predicted"/>
<dbReference type="EMBL" id="JALLBG020000073">
    <property type="protein sequence ID" value="KAL3767739.1"/>
    <property type="molecule type" value="Genomic_DNA"/>
</dbReference>
<dbReference type="SUPFAM" id="SSF53335">
    <property type="entry name" value="S-adenosyl-L-methionine-dependent methyltransferases"/>
    <property type="match status" value="1"/>
</dbReference>
<dbReference type="Gene3D" id="3.40.50.150">
    <property type="entry name" value="Vaccinia Virus protein VP39"/>
    <property type="match status" value="1"/>
</dbReference>
<evidence type="ECO:0000313" key="3">
    <source>
        <dbReference type="Proteomes" id="UP001530293"/>
    </source>
</evidence>
<keyword evidence="1" id="KW-1133">Transmembrane helix</keyword>
<sequence length="391" mass="43677">MAILKWLSSASASAFINVCCIILLCMNLIQNNVSIHERAIRQSVVVTQDKDDPPVVLSANGSLRGSVSSDNTMAAISMVIPRGKAVALPSIKITEEEEKNIERSFYGGKGDKPHLGGFTEFDPMGVSPSLWKYMITYLGIKSLLDVGCGRGISTSWFITHGLEFVQCAEGSHDAVMQSIVPNVKEHVVEHDFSRGPWWPDRTVDAAWAVEFTEHVGRNYQPNYITAFRKAALIFVTHSNWGGWHHVEVHNDDWWRVRWEAAGFVYSEYLTKSARDISRKDSGLNNLTLDMKPDQGYSVGQHIRLSIQVFINPMVASLPEHAHLFAEHGCFISRDDGNVDCSVLQKKGQALTPLPESFKPLILTDDMDKEWLDLIKHLNTSGRRIEEAAKSG</sequence>
<name>A0ABD3MV50_9STRA</name>
<keyword evidence="1" id="KW-0812">Transmembrane</keyword>
<keyword evidence="3" id="KW-1185">Reference proteome</keyword>
<feature type="transmembrane region" description="Helical" evidence="1">
    <location>
        <begin position="6"/>
        <end position="29"/>
    </location>
</feature>
<dbReference type="AlphaFoldDB" id="A0ABD3MV50"/>
<protein>
    <recommendedName>
        <fullName evidence="4">Methyltransferase type 11 domain-containing protein</fullName>
    </recommendedName>
</protein>
<dbReference type="InterPro" id="IPR029063">
    <property type="entry name" value="SAM-dependent_MTases_sf"/>
</dbReference>
<organism evidence="2 3">
    <name type="scientific">Discostella pseudostelligera</name>
    <dbReference type="NCBI Taxonomy" id="259834"/>
    <lineage>
        <taxon>Eukaryota</taxon>
        <taxon>Sar</taxon>
        <taxon>Stramenopiles</taxon>
        <taxon>Ochrophyta</taxon>
        <taxon>Bacillariophyta</taxon>
        <taxon>Coscinodiscophyceae</taxon>
        <taxon>Thalassiosirophycidae</taxon>
        <taxon>Stephanodiscales</taxon>
        <taxon>Stephanodiscaceae</taxon>
        <taxon>Discostella</taxon>
    </lineage>
</organism>
<evidence type="ECO:0000256" key="1">
    <source>
        <dbReference type="SAM" id="Phobius"/>
    </source>
</evidence>
<gene>
    <name evidence="2" type="ORF">ACHAWU_010363</name>
</gene>
<evidence type="ECO:0000313" key="2">
    <source>
        <dbReference type="EMBL" id="KAL3767739.1"/>
    </source>
</evidence>
<keyword evidence="1" id="KW-0472">Membrane</keyword>
<comment type="caution">
    <text evidence="2">The sequence shown here is derived from an EMBL/GenBank/DDBJ whole genome shotgun (WGS) entry which is preliminary data.</text>
</comment>